<keyword evidence="3" id="KW-1185">Reference proteome</keyword>
<gene>
    <name evidence="2" type="ORF">ACFFVF_09835</name>
</gene>
<dbReference type="Gene3D" id="1.20.58.1690">
    <property type="match status" value="1"/>
</dbReference>
<sequence length="230" mass="26951">MSNKITISIDKITGDLVEGHSVVAGNNRPFSGSINFVDGSYIFEVKELGDDKYDGEFNFEIGKNDSVVSGKWKAYKKVETHERKYDLTKKIFNYNPNNKLTNVYVDWEKKKSKMVQEEYDGHVENYLQEEYFATTEKVFNLNPSSALLTKKEVENLSKADIYVLRNSIYAKHGYSFKNRQLRAFFDKHEWYIPVHTNIKEDLTEIEKNNIKLLLVYEKNAEEYYDEFGRG</sequence>
<dbReference type="RefSeq" id="WP_236456757.1">
    <property type="nucleotide sequence ID" value="NZ_CBCSGE010000018.1"/>
</dbReference>
<name>A0ABV5GNA5_9FLAO</name>
<dbReference type="InterPro" id="IPR025582">
    <property type="entry name" value="YARHG_dom"/>
</dbReference>
<proteinExistence type="predicted"/>
<evidence type="ECO:0000313" key="2">
    <source>
        <dbReference type="EMBL" id="MFB9096816.1"/>
    </source>
</evidence>
<comment type="caution">
    <text evidence="2">The sequence shown here is derived from an EMBL/GenBank/DDBJ whole genome shotgun (WGS) entry which is preliminary data.</text>
</comment>
<dbReference type="EMBL" id="JBHMEY010000020">
    <property type="protein sequence ID" value="MFB9096816.1"/>
    <property type="molecule type" value="Genomic_DNA"/>
</dbReference>
<dbReference type="SMART" id="SM01324">
    <property type="entry name" value="YARHG"/>
    <property type="match status" value="1"/>
</dbReference>
<dbReference type="Pfam" id="PF13308">
    <property type="entry name" value="YARHG"/>
    <property type="match status" value="1"/>
</dbReference>
<evidence type="ECO:0000259" key="1">
    <source>
        <dbReference type="SMART" id="SM01324"/>
    </source>
</evidence>
<protein>
    <submittedName>
        <fullName evidence="2">YARHG domain-containing protein</fullName>
    </submittedName>
</protein>
<evidence type="ECO:0000313" key="3">
    <source>
        <dbReference type="Proteomes" id="UP001589607"/>
    </source>
</evidence>
<dbReference type="InterPro" id="IPR038434">
    <property type="entry name" value="YARHG_sf"/>
</dbReference>
<organism evidence="2 3">
    <name type="scientific">Flavobacterium jumunjinense</name>
    <dbReference type="NCBI Taxonomy" id="998845"/>
    <lineage>
        <taxon>Bacteria</taxon>
        <taxon>Pseudomonadati</taxon>
        <taxon>Bacteroidota</taxon>
        <taxon>Flavobacteriia</taxon>
        <taxon>Flavobacteriales</taxon>
        <taxon>Flavobacteriaceae</taxon>
        <taxon>Flavobacterium</taxon>
    </lineage>
</organism>
<accession>A0ABV5GNA5</accession>
<dbReference type="Proteomes" id="UP001589607">
    <property type="component" value="Unassembled WGS sequence"/>
</dbReference>
<reference evidence="2 3" key="1">
    <citation type="submission" date="2024-09" db="EMBL/GenBank/DDBJ databases">
        <authorList>
            <person name="Sun Q."/>
            <person name="Mori K."/>
        </authorList>
    </citation>
    <scope>NUCLEOTIDE SEQUENCE [LARGE SCALE GENOMIC DNA]</scope>
    <source>
        <strain evidence="2 3">CECT 7955</strain>
    </source>
</reference>
<feature type="domain" description="YARHG" evidence="1">
    <location>
        <begin position="135"/>
        <end position="218"/>
    </location>
</feature>